<dbReference type="PANTHER" id="PTHR18945">
    <property type="entry name" value="NEUROTRANSMITTER GATED ION CHANNEL"/>
    <property type="match status" value="1"/>
</dbReference>
<evidence type="ECO:0000256" key="2">
    <source>
        <dbReference type="ARBA" id="ARBA00022692"/>
    </source>
</evidence>
<dbReference type="InterPro" id="IPR006029">
    <property type="entry name" value="Neurotrans-gated_channel_TM"/>
</dbReference>
<sequence length="440" mass="51718">NDELRLNEYLFSLNSSTRYNPRIRPVPASTNRLIVHTRLGIKRLFEMDENNHRVVLFAVFFQKWTDSFLTWDPKNFGGIEYTYVDYSKIWTPNLKLITNFDDKNPSDKSFDEIYENFPVKLYSNGSVQFTPAVHLTSECLLNYGKFPLDMQACSFIFQMPYTGDQIELTMNVYYTDDGTKKYQHIWDIEDFNTNVTNERGIKSSALLQILFKRKYRSYLYTLPSYFVYILTLLMFMLPQRSNQRIMIGSTCLIISCLLSYLMSNTVPNHEISAWPLLGKLFLFNIVLLTFSIMFSAFVINISGGNHTKNVPSWLRKLTLNVLAKVFCIQAVAYTVLNSYSFRVHDEEVIAVHEHINSQIVGSIDESSLLRRRNNEENKQQNLVSDQNQTEQTHDKSLVKYLKVIYDNIDQIRYKIQIETYNICKDNEWLLHCNYEHIEYI</sequence>
<keyword evidence="2 5" id="KW-0812">Transmembrane</keyword>
<dbReference type="InterPro" id="IPR036719">
    <property type="entry name" value="Neuro-gated_channel_TM_sf"/>
</dbReference>
<dbReference type="EMBL" id="REGN01012938">
    <property type="protein sequence ID" value="RMZ94595.1"/>
    <property type="molecule type" value="Genomic_DNA"/>
</dbReference>
<evidence type="ECO:0000256" key="1">
    <source>
        <dbReference type="ARBA" id="ARBA00004141"/>
    </source>
</evidence>
<dbReference type="STRING" id="10195.A0A3M7P697"/>
<feature type="transmembrane region" description="Helical" evidence="5">
    <location>
        <begin position="218"/>
        <end position="237"/>
    </location>
</feature>
<dbReference type="InterPro" id="IPR038050">
    <property type="entry name" value="Neuro_actylchol_rec"/>
</dbReference>
<dbReference type="SUPFAM" id="SSF63712">
    <property type="entry name" value="Nicotinic receptor ligand binding domain-like"/>
    <property type="match status" value="1"/>
</dbReference>
<dbReference type="SUPFAM" id="SSF90112">
    <property type="entry name" value="Neurotransmitter-gated ion-channel transmembrane pore"/>
    <property type="match status" value="1"/>
</dbReference>
<keyword evidence="3 5" id="KW-1133">Transmembrane helix</keyword>
<organism evidence="8 9">
    <name type="scientific">Brachionus plicatilis</name>
    <name type="common">Marine rotifer</name>
    <name type="synonym">Brachionus muelleri</name>
    <dbReference type="NCBI Taxonomy" id="10195"/>
    <lineage>
        <taxon>Eukaryota</taxon>
        <taxon>Metazoa</taxon>
        <taxon>Spiralia</taxon>
        <taxon>Gnathifera</taxon>
        <taxon>Rotifera</taxon>
        <taxon>Eurotatoria</taxon>
        <taxon>Monogononta</taxon>
        <taxon>Pseudotrocha</taxon>
        <taxon>Ploima</taxon>
        <taxon>Brachionidae</taxon>
        <taxon>Brachionus</taxon>
    </lineage>
</organism>
<name>A0A3M7P697_BRAPC</name>
<dbReference type="Proteomes" id="UP000276133">
    <property type="component" value="Unassembled WGS sequence"/>
</dbReference>
<keyword evidence="4 5" id="KW-0472">Membrane</keyword>
<dbReference type="InterPro" id="IPR006202">
    <property type="entry name" value="Neur_chan_lig-bd"/>
</dbReference>
<dbReference type="GO" id="GO:0004888">
    <property type="term" value="F:transmembrane signaling receptor activity"/>
    <property type="evidence" value="ECO:0007669"/>
    <property type="project" value="InterPro"/>
</dbReference>
<gene>
    <name evidence="8" type="ORF">BpHYR1_036279</name>
</gene>
<dbReference type="GO" id="GO:0016020">
    <property type="term" value="C:membrane"/>
    <property type="evidence" value="ECO:0007669"/>
    <property type="project" value="UniProtKB-SubCell"/>
</dbReference>
<reference evidence="8 9" key="1">
    <citation type="journal article" date="2018" name="Sci. Rep.">
        <title>Genomic signatures of local adaptation to the degree of environmental predictability in rotifers.</title>
        <authorList>
            <person name="Franch-Gras L."/>
            <person name="Hahn C."/>
            <person name="Garcia-Roger E.M."/>
            <person name="Carmona M.J."/>
            <person name="Serra M."/>
            <person name="Gomez A."/>
        </authorList>
    </citation>
    <scope>NUCLEOTIDE SEQUENCE [LARGE SCALE GENOMIC DNA]</scope>
    <source>
        <strain evidence="8">HYR1</strain>
    </source>
</reference>
<feature type="transmembrane region" description="Helical" evidence="5">
    <location>
        <begin position="313"/>
        <end position="336"/>
    </location>
</feature>
<dbReference type="Pfam" id="PF02932">
    <property type="entry name" value="Neur_chan_memb"/>
    <property type="match status" value="1"/>
</dbReference>
<dbReference type="InterPro" id="IPR036734">
    <property type="entry name" value="Neur_chan_lig-bd_sf"/>
</dbReference>
<evidence type="ECO:0000256" key="4">
    <source>
        <dbReference type="ARBA" id="ARBA00023136"/>
    </source>
</evidence>
<dbReference type="Gene3D" id="2.70.170.10">
    <property type="entry name" value="Neurotransmitter-gated ion-channel ligand-binding domain"/>
    <property type="match status" value="1"/>
</dbReference>
<evidence type="ECO:0000313" key="9">
    <source>
        <dbReference type="Proteomes" id="UP000276133"/>
    </source>
</evidence>
<evidence type="ECO:0000256" key="5">
    <source>
        <dbReference type="SAM" id="Phobius"/>
    </source>
</evidence>
<dbReference type="InterPro" id="IPR006201">
    <property type="entry name" value="Neur_channel"/>
</dbReference>
<dbReference type="CDD" id="cd18989">
    <property type="entry name" value="LGIC_ECD_cation"/>
    <property type="match status" value="1"/>
</dbReference>
<evidence type="ECO:0000313" key="8">
    <source>
        <dbReference type="EMBL" id="RMZ94595.1"/>
    </source>
</evidence>
<keyword evidence="8" id="KW-0675">Receptor</keyword>
<dbReference type="Gene3D" id="1.20.58.390">
    <property type="entry name" value="Neurotransmitter-gated ion-channel transmembrane domain"/>
    <property type="match status" value="1"/>
</dbReference>
<feature type="transmembrane region" description="Helical" evidence="5">
    <location>
        <begin position="281"/>
        <end position="301"/>
    </location>
</feature>
<accession>A0A3M7P697</accession>
<evidence type="ECO:0000259" key="6">
    <source>
        <dbReference type="Pfam" id="PF02931"/>
    </source>
</evidence>
<feature type="transmembrane region" description="Helical" evidence="5">
    <location>
        <begin position="244"/>
        <end position="261"/>
    </location>
</feature>
<protein>
    <submittedName>
        <fullName evidence="8">Neuronal acetylcholine receptor subunit alpha-5</fullName>
    </submittedName>
</protein>
<proteinExistence type="predicted"/>
<dbReference type="AlphaFoldDB" id="A0A3M7P697"/>
<comment type="caution">
    <text evidence="8">The sequence shown here is derived from an EMBL/GenBank/DDBJ whole genome shotgun (WGS) entry which is preliminary data.</text>
</comment>
<feature type="domain" description="Neurotransmitter-gated ion-channel ligand-binding" evidence="6">
    <location>
        <begin position="17"/>
        <end position="196"/>
    </location>
</feature>
<evidence type="ECO:0000256" key="3">
    <source>
        <dbReference type="ARBA" id="ARBA00022989"/>
    </source>
</evidence>
<dbReference type="Pfam" id="PF02931">
    <property type="entry name" value="Neur_chan_LBD"/>
    <property type="match status" value="1"/>
</dbReference>
<comment type="subcellular location">
    <subcellularLocation>
        <location evidence="1">Membrane</location>
        <topology evidence="1">Multi-pass membrane protein</topology>
    </subcellularLocation>
</comment>
<feature type="non-terminal residue" evidence="8">
    <location>
        <position position="1"/>
    </location>
</feature>
<dbReference type="OrthoDB" id="6097796at2759"/>
<evidence type="ECO:0000259" key="7">
    <source>
        <dbReference type="Pfam" id="PF02932"/>
    </source>
</evidence>
<keyword evidence="9" id="KW-1185">Reference proteome</keyword>
<feature type="domain" description="Neurotransmitter-gated ion-channel transmembrane" evidence="7">
    <location>
        <begin position="222"/>
        <end position="396"/>
    </location>
</feature>
<dbReference type="GO" id="GO:0005230">
    <property type="term" value="F:extracellular ligand-gated monoatomic ion channel activity"/>
    <property type="evidence" value="ECO:0007669"/>
    <property type="project" value="InterPro"/>
</dbReference>